<evidence type="ECO:0000313" key="2">
    <source>
        <dbReference type="Proteomes" id="UP001060215"/>
    </source>
</evidence>
<proteinExistence type="predicted"/>
<reference evidence="1 2" key="1">
    <citation type="journal article" date="2022" name="Plant J.">
        <title>Chromosome-level genome of Camellia lanceoleosa provides a valuable resource for understanding genome evolution and self-incompatibility.</title>
        <authorList>
            <person name="Gong W."/>
            <person name="Xiao S."/>
            <person name="Wang L."/>
            <person name="Liao Z."/>
            <person name="Chang Y."/>
            <person name="Mo W."/>
            <person name="Hu G."/>
            <person name="Li W."/>
            <person name="Zhao G."/>
            <person name="Zhu H."/>
            <person name="Hu X."/>
            <person name="Ji K."/>
            <person name="Xiang X."/>
            <person name="Song Q."/>
            <person name="Yuan D."/>
            <person name="Jin S."/>
            <person name="Zhang L."/>
        </authorList>
    </citation>
    <scope>NUCLEOTIDE SEQUENCE [LARGE SCALE GENOMIC DNA]</scope>
    <source>
        <strain evidence="1">SQ_2022a</strain>
    </source>
</reference>
<dbReference type="Proteomes" id="UP001060215">
    <property type="component" value="Chromosome 11"/>
</dbReference>
<accession>A0ACC0F4U1</accession>
<gene>
    <name evidence="1" type="ORF">LOK49_LG15G00997</name>
</gene>
<evidence type="ECO:0000313" key="1">
    <source>
        <dbReference type="EMBL" id="KAI7983645.1"/>
    </source>
</evidence>
<name>A0ACC0F4U1_9ERIC</name>
<sequence>MVGVPHLSDQGTNAKYVEDVWGIGVRARRDEKGIVRREMLEACIREVIEGDKHNEVRKNVMKWKKLAKEAVGEGGSSDKNIDEFVVFPVFPATR</sequence>
<keyword evidence="2" id="KW-1185">Reference proteome</keyword>
<organism evidence="1 2">
    <name type="scientific">Camellia lanceoleosa</name>
    <dbReference type="NCBI Taxonomy" id="1840588"/>
    <lineage>
        <taxon>Eukaryota</taxon>
        <taxon>Viridiplantae</taxon>
        <taxon>Streptophyta</taxon>
        <taxon>Embryophyta</taxon>
        <taxon>Tracheophyta</taxon>
        <taxon>Spermatophyta</taxon>
        <taxon>Magnoliopsida</taxon>
        <taxon>eudicotyledons</taxon>
        <taxon>Gunneridae</taxon>
        <taxon>Pentapetalae</taxon>
        <taxon>asterids</taxon>
        <taxon>Ericales</taxon>
        <taxon>Theaceae</taxon>
        <taxon>Camellia</taxon>
    </lineage>
</organism>
<dbReference type="EMBL" id="CM045768">
    <property type="protein sequence ID" value="KAI7983645.1"/>
    <property type="molecule type" value="Genomic_DNA"/>
</dbReference>
<comment type="caution">
    <text evidence="1">The sequence shown here is derived from an EMBL/GenBank/DDBJ whole genome shotgun (WGS) entry which is preliminary data.</text>
</comment>
<protein>
    <submittedName>
        <fullName evidence="1">UDP-glycosyltransferase 74C1</fullName>
    </submittedName>
</protein>